<dbReference type="FunFam" id="3.40.50.20:FF:000006">
    <property type="entry name" value="Phosphoribosylamine--glycine ligase, chloroplastic"/>
    <property type="match status" value="1"/>
</dbReference>
<dbReference type="PANTHER" id="PTHR43472:SF1">
    <property type="entry name" value="PHOSPHORIBOSYLAMINE--GLYCINE LIGASE, CHLOROPLASTIC"/>
    <property type="match status" value="1"/>
</dbReference>
<dbReference type="InterPro" id="IPR037123">
    <property type="entry name" value="PRibGlycinamide_synth_C_sf"/>
</dbReference>
<evidence type="ECO:0000256" key="7">
    <source>
        <dbReference type="ARBA" id="ARBA00022741"/>
    </source>
</evidence>
<dbReference type="OrthoDB" id="9807240at2"/>
<evidence type="ECO:0000256" key="14">
    <source>
        <dbReference type="HAMAP-Rule" id="MF_00138"/>
    </source>
</evidence>
<dbReference type="RefSeq" id="WP_013629118.1">
    <property type="nucleotide sequence ID" value="NC_015174.1"/>
</dbReference>
<reference evidence="18" key="1">
    <citation type="submission" date="2011-02" db="EMBL/GenBank/DDBJ databases">
        <title>The complete genome of Planctomyces brasiliensis DSM 5305.</title>
        <authorList>
            <person name="Lucas S."/>
            <person name="Copeland A."/>
            <person name="Lapidus A."/>
            <person name="Bruce D."/>
            <person name="Goodwin L."/>
            <person name="Pitluck S."/>
            <person name="Kyrpides N."/>
            <person name="Mavromatis K."/>
            <person name="Pagani I."/>
            <person name="Ivanova N."/>
            <person name="Ovchinnikova G."/>
            <person name="Lu M."/>
            <person name="Detter J.C."/>
            <person name="Han C."/>
            <person name="Land M."/>
            <person name="Hauser L."/>
            <person name="Markowitz V."/>
            <person name="Cheng J.-F."/>
            <person name="Hugenholtz P."/>
            <person name="Woyke T."/>
            <person name="Wu D."/>
            <person name="Tindall B."/>
            <person name="Pomrenke H.G."/>
            <person name="Brambilla E."/>
            <person name="Klenk H.-P."/>
            <person name="Eisen J.A."/>
        </authorList>
    </citation>
    <scope>NUCLEOTIDE SEQUENCE [LARGE SCALE GENOMIC DNA]</scope>
    <source>
        <strain evidence="18">ATCC 49424 / DSM 5305 / JCM 21570 / NBRC 103401 / IFAM 1448</strain>
    </source>
</reference>
<dbReference type="Gene3D" id="3.30.1490.20">
    <property type="entry name" value="ATP-grasp fold, A domain"/>
    <property type="match status" value="1"/>
</dbReference>
<organism evidence="17 18">
    <name type="scientific">Rubinisphaera brasiliensis (strain ATCC 49424 / DSM 5305 / JCM 21570 / IAM 15109 / NBRC 103401 / IFAM 1448)</name>
    <name type="common">Planctomyces brasiliensis</name>
    <dbReference type="NCBI Taxonomy" id="756272"/>
    <lineage>
        <taxon>Bacteria</taxon>
        <taxon>Pseudomonadati</taxon>
        <taxon>Planctomycetota</taxon>
        <taxon>Planctomycetia</taxon>
        <taxon>Planctomycetales</taxon>
        <taxon>Planctomycetaceae</taxon>
        <taxon>Rubinisphaera</taxon>
    </lineage>
</organism>
<comment type="cofactor">
    <cofactor evidence="1">
        <name>Mn(2+)</name>
        <dbReference type="ChEBI" id="CHEBI:29035"/>
    </cofactor>
</comment>
<comment type="similarity">
    <text evidence="11 14">Belongs to the GARS family.</text>
</comment>
<dbReference type="NCBIfam" id="TIGR00877">
    <property type="entry name" value="purD"/>
    <property type="match status" value="1"/>
</dbReference>
<dbReference type="InterPro" id="IPR020560">
    <property type="entry name" value="PRibGlycinamide_synth_C-dom"/>
</dbReference>
<dbReference type="GO" id="GO:0046872">
    <property type="term" value="F:metal ion binding"/>
    <property type="evidence" value="ECO:0007669"/>
    <property type="project" value="UniProtKB-KW"/>
</dbReference>
<name>F0STD4_RUBBR</name>
<dbReference type="EMBL" id="CP002546">
    <property type="protein sequence ID" value="ADY60396.1"/>
    <property type="molecule type" value="Genomic_DNA"/>
</dbReference>
<evidence type="ECO:0000256" key="5">
    <source>
        <dbReference type="ARBA" id="ARBA00022598"/>
    </source>
</evidence>
<dbReference type="GO" id="GO:0004637">
    <property type="term" value="F:phosphoribosylamine-glycine ligase activity"/>
    <property type="evidence" value="ECO:0007669"/>
    <property type="project" value="UniProtKB-UniRule"/>
</dbReference>
<evidence type="ECO:0000256" key="6">
    <source>
        <dbReference type="ARBA" id="ARBA00022723"/>
    </source>
</evidence>
<dbReference type="PROSITE" id="PS00184">
    <property type="entry name" value="GARS"/>
    <property type="match status" value="1"/>
</dbReference>
<dbReference type="KEGG" id="pbs:Plabr_2797"/>
<dbReference type="FunFam" id="3.90.600.10:FF:000001">
    <property type="entry name" value="Trifunctional purine biosynthetic protein adenosine-3"/>
    <property type="match status" value="1"/>
</dbReference>
<comment type="catalytic activity">
    <reaction evidence="14">
        <text>5-phospho-beta-D-ribosylamine + glycine + ATP = N(1)-(5-phospho-beta-D-ribosyl)glycinamide + ADP + phosphate + H(+)</text>
        <dbReference type="Rhea" id="RHEA:17453"/>
        <dbReference type="ChEBI" id="CHEBI:15378"/>
        <dbReference type="ChEBI" id="CHEBI:30616"/>
        <dbReference type="ChEBI" id="CHEBI:43474"/>
        <dbReference type="ChEBI" id="CHEBI:57305"/>
        <dbReference type="ChEBI" id="CHEBI:58681"/>
        <dbReference type="ChEBI" id="CHEBI:143788"/>
        <dbReference type="ChEBI" id="CHEBI:456216"/>
        <dbReference type="EC" id="6.3.4.13"/>
    </reaction>
</comment>
<dbReference type="PANTHER" id="PTHR43472">
    <property type="entry name" value="PHOSPHORIBOSYLAMINE--GLYCINE LIGASE"/>
    <property type="match status" value="1"/>
</dbReference>
<dbReference type="SUPFAM" id="SSF52440">
    <property type="entry name" value="PreATP-grasp domain"/>
    <property type="match status" value="1"/>
</dbReference>
<dbReference type="FunFam" id="3.30.470.20:FF:000018">
    <property type="entry name" value="Trifunctional purine biosynthetic protein adenosine-3"/>
    <property type="match status" value="1"/>
</dbReference>
<dbReference type="InterPro" id="IPR016185">
    <property type="entry name" value="PreATP-grasp_dom_sf"/>
</dbReference>
<dbReference type="eggNOG" id="COG0151">
    <property type="taxonomic scope" value="Bacteria"/>
</dbReference>
<dbReference type="InterPro" id="IPR013815">
    <property type="entry name" value="ATP_grasp_subdomain_1"/>
</dbReference>
<feature type="domain" description="ATP-grasp" evidence="16">
    <location>
        <begin position="107"/>
        <end position="342"/>
    </location>
</feature>
<evidence type="ECO:0000256" key="8">
    <source>
        <dbReference type="ARBA" id="ARBA00022755"/>
    </source>
</evidence>
<evidence type="ECO:0000256" key="1">
    <source>
        <dbReference type="ARBA" id="ARBA00001936"/>
    </source>
</evidence>
<keyword evidence="6" id="KW-0479">Metal-binding</keyword>
<keyword evidence="5 14" id="KW-0436">Ligase</keyword>
<gene>
    <name evidence="14" type="primary">purD</name>
    <name evidence="17" type="ordered locus">Plabr_2797</name>
</gene>
<evidence type="ECO:0000256" key="4">
    <source>
        <dbReference type="ARBA" id="ARBA00013255"/>
    </source>
</evidence>
<dbReference type="Pfam" id="PF01071">
    <property type="entry name" value="GARS_A"/>
    <property type="match status" value="1"/>
</dbReference>
<dbReference type="UniPathway" id="UPA00074">
    <property type="reaction ID" value="UER00125"/>
</dbReference>
<dbReference type="Pfam" id="PF02844">
    <property type="entry name" value="GARS_N"/>
    <property type="match status" value="1"/>
</dbReference>
<dbReference type="Gene3D" id="3.30.470.20">
    <property type="entry name" value="ATP-grasp fold, B domain"/>
    <property type="match status" value="1"/>
</dbReference>
<dbReference type="SMART" id="SM01210">
    <property type="entry name" value="GARS_C"/>
    <property type="match status" value="1"/>
</dbReference>
<dbReference type="GO" id="GO:0005524">
    <property type="term" value="F:ATP binding"/>
    <property type="evidence" value="ECO:0007669"/>
    <property type="project" value="UniProtKB-UniRule"/>
</dbReference>
<accession>F0STD4</accession>
<evidence type="ECO:0000313" key="17">
    <source>
        <dbReference type="EMBL" id="ADY60396.1"/>
    </source>
</evidence>
<dbReference type="AlphaFoldDB" id="F0STD4"/>
<dbReference type="HOGENOM" id="CLU_027420_3_1_0"/>
<evidence type="ECO:0000256" key="10">
    <source>
        <dbReference type="ARBA" id="ARBA00023211"/>
    </source>
</evidence>
<dbReference type="GO" id="GO:0006189">
    <property type="term" value="P:'de novo' IMP biosynthetic process"/>
    <property type="evidence" value="ECO:0007669"/>
    <property type="project" value="UniProtKB-UniRule"/>
</dbReference>
<evidence type="ECO:0000256" key="12">
    <source>
        <dbReference type="ARBA" id="ARBA00042242"/>
    </source>
</evidence>
<dbReference type="SUPFAM" id="SSF56059">
    <property type="entry name" value="Glutathione synthetase ATP-binding domain-like"/>
    <property type="match status" value="1"/>
</dbReference>
<dbReference type="Pfam" id="PF02843">
    <property type="entry name" value="GARS_C"/>
    <property type="match status" value="1"/>
</dbReference>
<keyword evidence="7 15" id="KW-0547">Nucleotide-binding</keyword>
<keyword evidence="9 15" id="KW-0067">ATP-binding</keyword>
<evidence type="ECO:0000313" key="18">
    <source>
        <dbReference type="Proteomes" id="UP000006860"/>
    </source>
</evidence>
<evidence type="ECO:0000256" key="15">
    <source>
        <dbReference type="PROSITE-ProRule" id="PRU00409"/>
    </source>
</evidence>
<evidence type="ECO:0000259" key="16">
    <source>
        <dbReference type="PROSITE" id="PS50975"/>
    </source>
</evidence>
<dbReference type="InterPro" id="IPR000115">
    <property type="entry name" value="PRibGlycinamide_synth"/>
</dbReference>
<dbReference type="InterPro" id="IPR011761">
    <property type="entry name" value="ATP-grasp"/>
</dbReference>
<dbReference type="InterPro" id="IPR020561">
    <property type="entry name" value="PRibGlycinamid_synth_ATP-grasp"/>
</dbReference>
<dbReference type="EC" id="6.3.4.13" evidence="4 14"/>
<dbReference type="InterPro" id="IPR011054">
    <property type="entry name" value="Rudment_hybrid_motif"/>
</dbReference>
<evidence type="ECO:0000256" key="2">
    <source>
        <dbReference type="ARBA" id="ARBA00001946"/>
    </source>
</evidence>
<keyword evidence="8 14" id="KW-0658">Purine biosynthesis</keyword>
<evidence type="ECO:0000256" key="11">
    <source>
        <dbReference type="ARBA" id="ARBA00038345"/>
    </source>
</evidence>
<dbReference type="Gene3D" id="3.40.50.20">
    <property type="match status" value="1"/>
</dbReference>
<dbReference type="Gene3D" id="3.90.600.10">
    <property type="entry name" value="Phosphoribosylglycinamide synthetase, C-terminal domain"/>
    <property type="match status" value="1"/>
</dbReference>
<comment type="pathway">
    <text evidence="3 14">Purine metabolism; IMP biosynthesis via de novo pathway; N(1)-(5-phospho-D-ribosyl)glycinamide from 5-phospho-alpha-D-ribose 1-diphosphate: step 2/2.</text>
</comment>
<evidence type="ECO:0000256" key="13">
    <source>
        <dbReference type="ARBA" id="ARBA00042864"/>
    </source>
</evidence>
<dbReference type="SUPFAM" id="SSF51246">
    <property type="entry name" value="Rudiment single hybrid motif"/>
    <property type="match status" value="1"/>
</dbReference>
<proteinExistence type="inferred from homology"/>
<dbReference type="InterPro" id="IPR020559">
    <property type="entry name" value="PRibGlycinamide_synth_CS"/>
</dbReference>
<dbReference type="Proteomes" id="UP000006860">
    <property type="component" value="Chromosome"/>
</dbReference>
<dbReference type="HAMAP" id="MF_00138">
    <property type="entry name" value="GARS"/>
    <property type="match status" value="1"/>
</dbReference>
<sequence length="459" mass="49487">MKVLVIGQGGREHALVWKLKQSPKVTEVFCAPGNAGTALDAKNVDISETDIPALVKFAQNEKIDLTIPGPEAPLVAGVVDAFRAAGLAVFGPSKDAARLEGSKLFAKQIMKAAKVPTADFATFDNVKAAREYLVERCAGGRFASNTRPINVSTSSGELQRKTNLEWEQPIVVKADGLAAGKGVKVCHSEEEAVEFVESCFADAFGDAGHRVIIEECLIGQEASILAIVDGKTIIPLEASQDHKAAFDGDTGPNTGGMGAYCPTPVVPPEMMDEITQSVLIPIVHEMKRRGTPFTGVLYAGLMVTRQGPKVLEFNVRFGDPETQPVLMRLQTDVAELLYAAATGKLREFEELQWDPRPAVCVVMAADGYPGKYEKHLPIRGLKAMEDSIDSKVFHAGTLLQNNVVLTNGGRVLGVTAMGETLDQAKLNAYGRVKTIRWQGAWCRKDISDKARALLESENS</sequence>
<evidence type="ECO:0000256" key="3">
    <source>
        <dbReference type="ARBA" id="ARBA00005174"/>
    </source>
</evidence>
<dbReference type="SMART" id="SM01209">
    <property type="entry name" value="GARS_A"/>
    <property type="match status" value="1"/>
</dbReference>
<keyword evidence="10" id="KW-0464">Manganese</keyword>
<keyword evidence="18" id="KW-1185">Reference proteome</keyword>
<dbReference type="STRING" id="756272.Plabr_2797"/>
<dbReference type="GO" id="GO:0009113">
    <property type="term" value="P:purine nucleobase biosynthetic process"/>
    <property type="evidence" value="ECO:0007669"/>
    <property type="project" value="InterPro"/>
</dbReference>
<comment type="cofactor">
    <cofactor evidence="2">
        <name>Mg(2+)</name>
        <dbReference type="ChEBI" id="CHEBI:18420"/>
    </cofactor>
</comment>
<dbReference type="InterPro" id="IPR020562">
    <property type="entry name" value="PRibGlycinamide_synth_N"/>
</dbReference>
<evidence type="ECO:0000256" key="9">
    <source>
        <dbReference type="ARBA" id="ARBA00022840"/>
    </source>
</evidence>
<dbReference type="PROSITE" id="PS50975">
    <property type="entry name" value="ATP_GRASP"/>
    <property type="match status" value="1"/>
</dbReference>
<protein>
    <recommendedName>
        <fullName evidence="4 14">Phosphoribosylamine--glycine ligase</fullName>
        <ecNumber evidence="4 14">6.3.4.13</ecNumber>
    </recommendedName>
    <alternativeName>
        <fullName evidence="14">GARS</fullName>
    </alternativeName>
    <alternativeName>
        <fullName evidence="12 14">Glycinamide ribonucleotide synthetase</fullName>
    </alternativeName>
    <alternativeName>
        <fullName evidence="13 14">Phosphoribosylglycinamide synthetase</fullName>
    </alternativeName>
</protein>